<feature type="signal peptide" evidence="1">
    <location>
        <begin position="1"/>
        <end position="22"/>
    </location>
</feature>
<reference evidence="3 4" key="1">
    <citation type="submission" date="2017-07" db="EMBL/GenBank/DDBJ databases">
        <title>An improved, manually edited Actinidia chinensis var. chinensis (kiwifruit) genome highlights the challenges associated with draft genomes and gene prediction in plants.</title>
        <authorList>
            <person name="Pilkington S."/>
            <person name="Crowhurst R."/>
            <person name="Hilario E."/>
            <person name="Nardozza S."/>
            <person name="Fraser L."/>
            <person name="Peng Y."/>
            <person name="Gunaseelan K."/>
            <person name="Simpson R."/>
            <person name="Tahir J."/>
            <person name="Deroles S."/>
            <person name="Templeton K."/>
            <person name="Luo Z."/>
            <person name="Davy M."/>
            <person name="Cheng C."/>
            <person name="Mcneilage M."/>
            <person name="Scaglione D."/>
            <person name="Liu Y."/>
            <person name="Zhang Q."/>
            <person name="Datson P."/>
            <person name="De Silva N."/>
            <person name="Gardiner S."/>
            <person name="Bassett H."/>
            <person name="Chagne D."/>
            <person name="Mccallum J."/>
            <person name="Dzierzon H."/>
            <person name="Deng C."/>
            <person name="Wang Y.-Y."/>
            <person name="Barron N."/>
            <person name="Manako K."/>
            <person name="Bowen J."/>
            <person name="Foster T."/>
            <person name="Erridge Z."/>
            <person name="Tiffin H."/>
            <person name="Waite C."/>
            <person name="Davies K."/>
            <person name="Grierson E."/>
            <person name="Laing W."/>
            <person name="Kirk R."/>
            <person name="Chen X."/>
            <person name="Wood M."/>
            <person name="Montefiori M."/>
            <person name="Brummell D."/>
            <person name="Schwinn K."/>
            <person name="Catanach A."/>
            <person name="Fullerton C."/>
            <person name="Li D."/>
            <person name="Meiyalaghan S."/>
            <person name="Nieuwenhuizen N."/>
            <person name="Read N."/>
            <person name="Prakash R."/>
            <person name="Hunter D."/>
            <person name="Zhang H."/>
            <person name="Mckenzie M."/>
            <person name="Knabel M."/>
            <person name="Harris A."/>
            <person name="Allan A."/>
            <person name="Chen A."/>
            <person name="Janssen B."/>
            <person name="Plunkett B."/>
            <person name="Dwamena C."/>
            <person name="Voogd C."/>
            <person name="Leif D."/>
            <person name="Lafferty D."/>
            <person name="Souleyre E."/>
            <person name="Varkonyi-Gasic E."/>
            <person name="Gambi F."/>
            <person name="Hanley J."/>
            <person name="Yao J.-L."/>
            <person name="Cheung J."/>
            <person name="David K."/>
            <person name="Warren B."/>
            <person name="Marsh K."/>
            <person name="Snowden K."/>
            <person name="Lin-Wang K."/>
            <person name="Brian L."/>
            <person name="Martinez-Sanchez M."/>
            <person name="Wang M."/>
            <person name="Ileperuma N."/>
            <person name="Macnee N."/>
            <person name="Campin R."/>
            <person name="Mcatee P."/>
            <person name="Drummond R."/>
            <person name="Espley R."/>
            <person name="Ireland H."/>
            <person name="Wu R."/>
            <person name="Atkinson R."/>
            <person name="Karunairetnam S."/>
            <person name="Bulley S."/>
            <person name="Chunkath S."/>
            <person name="Hanley Z."/>
            <person name="Storey R."/>
            <person name="Thrimawithana A."/>
            <person name="Thomson S."/>
            <person name="David C."/>
            <person name="Testolin R."/>
        </authorList>
    </citation>
    <scope>NUCLEOTIDE SEQUENCE [LARGE SCALE GENOMIC DNA]</scope>
    <source>
        <strain evidence="4">cv. Red5</strain>
        <tissue evidence="3">Young leaf</tissue>
    </source>
</reference>
<accession>A0A2R6PQ76</accession>
<evidence type="ECO:0000256" key="1">
    <source>
        <dbReference type="SAM" id="SignalP"/>
    </source>
</evidence>
<dbReference type="Gramene" id="PSR95241">
    <property type="protein sequence ID" value="PSR95241"/>
    <property type="gene ID" value="CEY00_Acc25998"/>
</dbReference>
<dbReference type="FunCoup" id="A0A2R6PQ76">
    <property type="interactions" value="1973"/>
</dbReference>
<dbReference type="PANTHER" id="PTHR31533:SF2">
    <property type="entry name" value="GPI-ANCHORED PROTEIN LLG1"/>
    <property type="match status" value="1"/>
</dbReference>
<comment type="caution">
    <text evidence="3">The sequence shown here is derived from an EMBL/GenBank/DDBJ whole genome shotgun (WGS) entry which is preliminary data.</text>
</comment>
<protein>
    <submittedName>
        <fullName evidence="3">GPI-anchored protein</fullName>
    </submittedName>
</protein>
<keyword evidence="1" id="KW-0732">Signal</keyword>
<dbReference type="OMA" id="TRTTCKE"/>
<dbReference type="OrthoDB" id="585255at2759"/>
<dbReference type="EMBL" id="NKQK01000023">
    <property type="protein sequence ID" value="PSR95241.1"/>
    <property type="molecule type" value="Genomic_DNA"/>
</dbReference>
<name>A0A2R6PQ76_ACTCC</name>
<evidence type="ECO:0000259" key="2">
    <source>
        <dbReference type="Pfam" id="PF26578"/>
    </source>
</evidence>
<organism evidence="3 4">
    <name type="scientific">Actinidia chinensis var. chinensis</name>
    <name type="common">Chinese soft-hair kiwi</name>
    <dbReference type="NCBI Taxonomy" id="1590841"/>
    <lineage>
        <taxon>Eukaryota</taxon>
        <taxon>Viridiplantae</taxon>
        <taxon>Streptophyta</taxon>
        <taxon>Embryophyta</taxon>
        <taxon>Tracheophyta</taxon>
        <taxon>Spermatophyta</taxon>
        <taxon>Magnoliopsida</taxon>
        <taxon>eudicotyledons</taxon>
        <taxon>Gunneridae</taxon>
        <taxon>Pentapetalae</taxon>
        <taxon>asterids</taxon>
        <taxon>Ericales</taxon>
        <taxon>Actinidiaceae</taxon>
        <taxon>Actinidia</taxon>
    </lineage>
</organism>
<dbReference type="Pfam" id="PF26578">
    <property type="entry name" value="LLG1"/>
    <property type="match status" value="1"/>
</dbReference>
<proteinExistence type="predicted"/>
<dbReference type="AlphaFoldDB" id="A0A2R6PQ76"/>
<dbReference type="Proteomes" id="UP000241394">
    <property type="component" value="Chromosome LG23"/>
</dbReference>
<dbReference type="InterPro" id="IPR039307">
    <property type="entry name" value="LORELEI-like"/>
</dbReference>
<feature type="domain" description="GPI-anchored protein LLG1-like" evidence="2">
    <location>
        <begin position="55"/>
        <end position="132"/>
    </location>
</feature>
<reference evidence="4" key="2">
    <citation type="journal article" date="2018" name="BMC Genomics">
        <title>A manually annotated Actinidia chinensis var. chinensis (kiwifruit) genome highlights the challenges associated with draft genomes and gene prediction in plants.</title>
        <authorList>
            <person name="Pilkington S.M."/>
            <person name="Crowhurst R."/>
            <person name="Hilario E."/>
            <person name="Nardozza S."/>
            <person name="Fraser L."/>
            <person name="Peng Y."/>
            <person name="Gunaseelan K."/>
            <person name="Simpson R."/>
            <person name="Tahir J."/>
            <person name="Deroles S.C."/>
            <person name="Templeton K."/>
            <person name="Luo Z."/>
            <person name="Davy M."/>
            <person name="Cheng C."/>
            <person name="McNeilage M."/>
            <person name="Scaglione D."/>
            <person name="Liu Y."/>
            <person name="Zhang Q."/>
            <person name="Datson P."/>
            <person name="De Silva N."/>
            <person name="Gardiner S.E."/>
            <person name="Bassett H."/>
            <person name="Chagne D."/>
            <person name="McCallum J."/>
            <person name="Dzierzon H."/>
            <person name="Deng C."/>
            <person name="Wang Y.Y."/>
            <person name="Barron L."/>
            <person name="Manako K."/>
            <person name="Bowen J."/>
            <person name="Foster T.M."/>
            <person name="Erridge Z.A."/>
            <person name="Tiffin H."/>
            <person name="Waite C.N."/>
            <person name="Davies K.M."/>
            <person name="Grierson E.P."/>
            <person name="Laing W.A."/>
            <person name="Kirk R."/>
            <person name="Chen X."/>
            <person name="Wood M."/>
            <person name="Montefiori M."/>
            <person name="Brummell D.A."/>
            <person name="Schwinn K.E."/>
            <person name="Catanach A."/>
            <person name="Fullerton C."/>
            <person name="Li D."/>
            <person name="Meiyalaghan S."/>
            <person name="Nieuwenhuizen N."/>
            <person name="Read N."/>
            <person name="Prakash R."/>
            <person name="Hunter D."/>
            <person name="Zhang H."/>
            <person name="McKenzie M."/>
            <person name="Knabel M."/>
            <person name="Harris A."/>
            <person name="Allan A.C."/>
            <person name="Gleave A."/>
            <person name="Chen A."/>
            <person name="Janssen B.J."/>
            <person name="Plunkett B."/>
            <person name="Ampomah-Dwamena C."/>
            <person name="Voogd C."/>
            <person name="Leif D."/>
            <person name="Lafferty D."/>
            <person name="Souleyre E.J.F."/>
            <person name="Varkonyi-Gasic E."/>
            <person name="Gambi F."/>
            <person name="Hanley J."/>
            <person name="Yao J.L."/>
            <person name="Cheung J."/>
            <person name="David K.M."/>
            <person name="Warren B."/>
            <person name="Marsh K."/>
            <person name="Snowden K.C."/>
            <person name="Lin-Wang K."/>
            <person name="Brian L."/>
            <person name="Martinez-Sanchez M."/>
            <person name="Wang M."/>
            <person name="Ileperuma N."/>
            <person name="Macnee N."/>
            <person name="Campin R."/>
            <person name="McAtee P."/>
            <person name="Drummond R.S.M."/>
            <person name="Espley R.V."/>
            <person name="Ireland H.S."/>
            <person name="Wu R."/>
            <person name="Atkinson R.G."/>
            <person name="Karunairetnam S."/>
            <person name="Bulley S."/>
            <person name="Chunkath S."/>
            <person name="Hanley Z."/>
            <person name="Storey R."/>
            <person name="Thrimawithana A.H."/>
            <person name="Thomson S."/>
            <person name="David C."/>
            <person name="Testolin R."/>
            <person name="Huang H."/>
            <person name="Hellens R.P."/>
            <person name="Schaffer R.J."/>
        </authorList>
    </citation>
    <scope>NUCLEOTIDE SEQUENCE [LARGE SCALE GENOMIC DNA]</scope>
    <source>
        <strain evidence="4">cv. Red5</strain>
    </source>
</reference>
<keyword evidence="4" id="KW-1185">Reference proteome</keyword>
<dbReference type="InParanoid" id="A0A2R6PQ76"/>
<evidence type="ECO:0000313" key="4">
    <source>
        <dbReference type="Proteomes" id="UP000241394"/>
    </source>
</evidence>
<gene>
    <name evidence="3" type="ORF">CEY00_Acc25998</name>
</gene>
<dbReference type="PANTHER" id="PTHR31533">
    <property type="entry name" value="GPI-ANCHORED PROTEIN LLG1-RELATED-RELATED"/>
    <property type="match status" value="1"/>
</dbReference>
<evidence type="ECO:0000313" key="3">
    <source>
        <dbReference type="EMBL" id="PSR95241.1"/>
    </source>
</evidence>
<dbReference type="STRING" id="1590841.A0A2R6PQ76"/>
<dbReference type="InterPro" id="IPR058888">
    <property type="entry name" value="LLG1-like"/>
</dbReference>
<feature type="chain" id="PRO_5015309994" evidence="1">
    <location>
        <begin position="23"/>
        <end position="171"/>
    </location>
</feature>
<sequence length="171" mass="18672">MEQKNGCLFLLLFVFLLTHALSVSSSASTFISDDVFGDQVSIGRNLLQAKKSCPVNFEFLNYTIITSQCKGPRYPPKPCCAALKEFACPYANELNDLTNDCATTMFSYINLYGKYPPGLFSSQCRDGKEGLDCSAPQPSESANASGIQIICNPSPLLVLSTGLLVLLLRFF</sequence>